<dbReference type="FunFam" id="1.20.200.10:FF:000001">
    <property type="entry name" value="Fumarate hydratase, mitochondrial"/>
    <property type="match status" value="1"/>
</dbReference>
<feature type="binding site" evidence="5">
    <location>
        <begin position="323"/>
        <end position="325"/>
    </location>
    <ligand>
        <name>substrate</name>
    </ligand>
</feature>
<feature type="active site" evidence="5">
    <location>
        <position position="317"/>
    </location>
</feature>
<dbReference type="EMBL" id="DRPZ01000238">
    <property type="protein sequence ID" value="HGY10260.1"/>
    <property type="molecule type" value="Genomic_DNA"/>
</dbReference>
<proteinExistence type="inferred from homology"/>
<evidence type="ECO:0000256" key="4">
    <source>
        <dbReference type="ARBA" id="ARBA00023239"/>
    </source>
</evidence>
<organism evidence="8">
    <name type="scientific">Oceanithermus profundus</name>
    <dbReference type="NCBI Taxonomy" id="187137"/>
    <lineage>
        <taxon>Bacteria</taxon>
        <taxon>Thermotogati</taxon>
        <taxon>Deinococcota</taxon>
        <taxon>Deinococci</taxon>
        <taxon>Thermales</taxon>
        <taxon>Thermaceae</taxon>
        <taxon>Oceanithermus</taxon>
    </lineage>
</organism>
<dbReference type="AlphaFoldDB" id="A0A7C4ZS56"/>
<comment type="caution">
    <text evidence="8">The sequence shown here is derived from an EMBL/GenBank/DDBJ whole genome shotgun (WGS) entry which is preliminary data.</text>
</comment>
<evidence type="ECO:0000313" key="8">
    <source>
        <dbReference type="EMBL" id="HGY10260.1"/>
    </source>
</evidence>
<dbReference type="EC" id="4.2.1.2" evidence="5"/>
<dbReference type="InterPro" id="IPR005677">
    <property type="entry name" value="Fum_hydII"/>
</dbReference>
<dbReference type="InterPro" id="IPR008948">
    <property type="entry name" value="L-Aspartase-like"/>
</dbReference>
<feature type="binding site" evidence="5">
    <location>
        <begin position="138"/>
        <end position="140"/>
    </location>
    <ligand>
        <name>substrate</name>
    </ligand>
</feature>
<comment type="pathway">
    <text evidence="5">Carbohydrate metabolism; tricarboxylic acid cycle; (S)-malate from fumarate: step 1/1.</text>
</comment>
<comment type="function">
    <text evidence="5">Involved in the TCA cycle. Catalyzes the stereospecific interconversion of fumarate to L-malate.</text>
</comment>
<comment type="similarity">
    <text evidence="1 5">Belongs to the class-II fumarase/aspartase family. Fumarase subfamily.</text>
</comment>
<dbReference type="Proteomes" id="UP000885759">
    <property type="component" value="Unassembled WGS sequence"/>
</dbReference>
<feature type="site" description="Important for catalytic activity" evidence="5">
    <location>
        <position position="330"/>
    </location>
</feature>
<dbReference type="NCBIfam" id="NF008909">
    <property type="entry name" value="PRK12273.1"/>
    <property type="match status" value="1"/>
</dbReference>
<protein>
    <recommendedName>
        <fullName evidence="5">Fumarate hydratase class II</fullName>
        <shortName evidence="5">Fumarase C</shortName>
        <ecNumber evidence="5">4.2.1.2</ecNumber>
    </recommendedName>
    <alternativeName>
        <fullName evidence="5">Aerobic fumarase</fullName>
    </alternativeName>
    <alternativeName>
        <fullName evidence="5">Iron-independent fumarase</fullName>
    </alternativeName>
</protein>
<accession>A0A7C4ZS56</accession>
<feature type="binding site" description="in site B" evidence="5">
    <location>
        <begin position="128"/>
        <end position="131"/>
    </location>
    <ligand>
        <name>substrate</name>
    </ligand>
</feature>
<dbReference type="FunFam" id="1.10.275.10:FF:000001">
    <property type="entry name" value="Fumarate hydratase, mitochondrial"/>
    <property type="match status" value="1"/>
</dbReference>
<dbReference type="FunFam" id="1.10.40.30:FF:000002">
    <property type="entry name" value="Fumarate hydratase class II"/>
    <property type="match status" value="1"/>
</dbReference>
<feature type="binding site" evidence="5">
    <location>
        <position position="186"/>
    </location>
    <ligand>
        <name>substrate</name>
    </ligand>
</feature>
<reference evidence="8" key="1">
    <citation type="journal article" date="2020" name="mSystems">
        <title>Genome- and Community-Level Interaction Insights into Carbon Utilization and Element Cycling Functions of Hydrothermarchaeota in Hydrothermal Sediment.</title>
        <authorList>
            <person name="Zhou Z."/>
            <person name="Liu Y."/>
            <person name="Xu W."/>
            <person name="Pan J."/>
            <person name="Luo Z.H."/>
            <person name="Li M."/>
        </authorList>
    </citation>
    <scope>NUCLEOTIDE SEQUENCE [LARGE SCALE GENOMIC DNA]</scope>
    <source>
        <strain evidence="8">HyVt-570</strain>
    </source>
</reference>
<comment type="miscellaneous">
    <text evidence="5">There are 2 substrate-binding sites: the catalytic A site, and the non-catalytic B site that may play a role in the transfer of substrate or product between the active site and the solvent. Alternatively, the B site may bind allosteric effectors.</text>
</comment>
<comment type="catalytic activity">
    <reaction evidence="5">
        <text>(S)-malate = fumarate + H2O</text>
        <dbReference type="Rhea" id="RHEA:12460"/>
        <dbReference type="ChEBI" id="CHEBI:15377"/>
        <dbReference type="ChEBI" id="CHEBI:15589"/>
        <dbReference type="ChEBI" id="CHEBI:29806"/>
        <dbReference type="EC" id="4.2.1.2"/>
    </reaction>
</comment>
<dbReference type="Pfam" id="PF00206">
    <property type="entry name" value="Lyase_1"/>
    <property type="match status" value="1"/>
</dbReference>
<dbReference type="InterPro" id="IPR018951">
    <property type="entry name" value="Fumarase_C_C"/>
</dbReference>
<dbReference type="InterPro" id="IPR024083">
    <property type="entry name" value="Fumarase/histidase_N"/>
</dbReference>
<dbReference type="PANTHER" id="PTHR11444">
    <property type="entry name" value="ASPARTATEAMMONIA/ARGININOSUCCINATE/ADENYLOSUCCINATE LYASE"/>
    <property type="match status" value="1"/>
</dbReference>
<feature type="binding site" evidence="5">
    <location>
        <begin position="97"/>
        <end position="99"/>
    </location>
    <ligand>
        <name>substrate</name>
    </ligand>
</feature>
<evidence type="ECO:0000256" key="2">
    <source>
        <dbReference type="ARBA" id="ARBA00022490"/>
    </source>
</evidence>
<feature type="domain" description="Fumarate lyase N-terminal" evidence="6">
    <location>
        <begin position="11"/>
        <end position="341"/>
    </location>
</feature>
<dbReference type="InterPro" id="IPR022761">
    <property type="entry name" value="Fumarate_lyase_N"/>
</dbReference>
<dbReference type="GO" id="GO:0005737">
    <property type="term" value="C:cytoplasm"/>
    <property type="evidence" value="ECO:0007669"/>
    <property type="project" value="UniProtKB-SubCell"/>
</dbReference>
<name>A0A7C4ZS56_9DEIN</name>
<feature type="domain" description="Fumarase C C-terminal" evidence="7">
    <location>
        <begin position="407"/>
        <end position="460"/>
    </location>
</feature>
<dbReference type="PANTHER" id="PTHR11444:SF22">
    <property type="entry name" value="FUMARATE HYDRATASE CLASS II"/>
    <property type="match status" value="1"/>
</dbReference>
<dbReference type="PRINTS" id="PR00149">
    <property type="entry name" value="FUMRATELYASE"/>
</dbReference>
<evidence type="ECO:0000256" key="3">
    <source>
        <dbReference type="ARBA" id="ARBA00022532"/>
    </source>
</evidence>
<gene>
    <name evidence="5" type="primary">fumC</name>
    <name evidence="8" type="ORF">ENK37_09485</name>
</gene>
<dbReference type="Pfam" id="PF10415">
    <property type="entry name" value="FumaraseC_C"/>
    <property type="match status" value="1"/>
</dbReference>
<feature type="binding site" evidence="5">
    <location>
        <position position="318"/>
    </location>
    <ligand>
        <name>substrate</name>
    </ligand>
</feature>
<dbReference type="InterPro" id="IPR000362">
    <property type="entry name" value="Fumarate_lyase_fam"/>
</dbReference>
<comment type="subunit">
    <text evidence="5">Homotetramer.</text>
</comment>
<keyword evidence="4 5" id="KW-0456">Lyase</keyword>
<keyword evidence="3 5" id="KW-0816">Tricarboxylic acid cycle</keyword>
<feature type="active site" description="Proton donor/acceptor" evidence="5">
    <location>
        <position position="187"/>
    </location>
</feature>
<dbReference type="SUPFAM" id="SSF48557">
    <property type="entry name" value="L-aspartase-like"/>
    <property type="match status" value="1"/>
</dbReference>
<keyword evidence="2 5" id="KW-0963">Cytoplasm</keyword>
<dbReference type="InterPro" id="IPR020557">
    <property type="entry name" value="Fumarate_lyase_CS"/>
</dbReference>
<dbReference type="Gene3D" id="1.10.275.10">
    <property type="entry name" value="Fumarase/aspartase (N-terminal domain)"/>
    <property type="match status" value="1"/>
</dbReference>
<dbReference type="GO" id="GO:0004333">
    <property type="term" value="F:fumarate hydratase activity"/>
    <property type="evidence" value="ECO:0007669"/>
    <property type="project" value="UniProtKB-UniRule"/>
</dbReference>
<evidence type="ECO:0000259" key="6">
    <source>
        <dbReference type="Pfam" id="PF00206"/>
    </source>
</evidence>
<evidence type="ECO:0000256" key="1">
    <source>
        <dbReference type="ARBA" id="ARBA00009084"/>
    </source>
</evidence>
<dbReference type="PROSITE" id="PS00163">
    <property type="entry name" value="FUMARATE_LYASES"/>
    <property type="match status" value="1"/>
</dbReference>
<dbReference type="CDD" id="cd01362">
    <property type="entry name" value="Fumarase_classII"/>
    <property type="match status" value="1"/>
</dbReference>
<dbReference type="Gene3D" id="1.20.200.10">
    <property type="entry name" value="Fumarase/aspartase (Central domain)"/>
    <property type="match status" value="1"/>
</dbReference>
<sequence>MEYRIEKDSMGELKVPADAYYGAQTARAVENFPISGLRFPRSFIQAMGAIKHAAAATNLELGLLDEERARAILQAAEEVIEGKLDDQFVVDIFQTGSGTSTNMNTNEVIAGRANEILTGKRGGKEPVHPNDHVNFGQSSNDTIPTAIHVSVAVEVNEKLLPALKHLHAALVEKAGLWDDVVKIGRTHLMDATPIRMGQEASGWARQVELAVDRIESTLPRLYELAQGGTAVGTGINTHPEFGRRVAEKLADRFGLPFREATNHFEAQHSKDAVVELAGQLATVATSLIKVANDIRWLSSGPRCGIAEIKLPAVQPGSSIMPGKVNPVMAEALMMVCTQVIGNATTVQVANTHGNLDLNVMMPVMVRNLLESITFLANAVRVFTDKAVAGMEADREKAASYVEWSLAMVTSLAPVIGYDRAAQIAKKAVAEGKTVREVCLEEQVLPEDELNAILDPWKMTEPGIPGR</sequence>
<dbReference type="PRINTS" id="PR00145">
    <property type="entry name" value="ARGSUCLYASE"/>
</dbReference>
<comment type="subcellular location">
    <subcellularLocation>
        <location evidence="5">Cytoplasm</location>
    </subcellularLocation>
</comment>
<dbReference type="HAMAP" id="MF_00743">
    <property type="entry name" value="FumaraseC"/>
    <property type="match status" value="1"/>
</dbReference>
<evidence type="ECO:0000259" key="7">
    <source>
        <dbReference type="Pfam" id="PF10415"/>
    </source>
</evidence>
<dbReference type="GO" id="GO:0006106">
    <property type="term" value="P:fumarate metabolic process"/>
    <property type="evidence" value="ECO:0007669"/>
    <property type="project" value="InterPro"/>
</dbReference>
<dbReference type="GO" id="GO:0006099">
    <property type="term" value="P:tricarboxylic acid cycle"/>
    <property type="evidence" value="ECO:0007669"/>
    <property type="project" value="UniProtKB-UniRule"/>
</dbReference>
<evidence type="ECO:0000256" key="5">
    <source>
        <dbReference type="HAMAP-Rule" id="MF_00743"/>
    </source>
</evidence>
<dbReference type="Gene3D" id="1.10.40.30">
    <property type="entry name" value="Fumarase/aspartase (C-terminal domain)"/>
    <property type="match status" value="1"/>
</dbReference>
<dbReference type="UniPathway" id="UPA00223">
    <property type="reaction ID" value="UER01007"/>
</dbReference>